<evidence type="ECO:0000256" key="3">
    <source>
        <dbReference type="ARBA" id="ARBA00022989"/>
    </source>
</evidence>
<dbReference type="EMBL" id="CP013244">
    <property type="protein sequence ID" value="ANP47930.1"/>
    <property type="molecule type" value="Genomic_DNA"/>
</dbReference>
<dbReference type="RefSeq" id="WP_066774552.1">
    <property type="nucleotide sequence ID" value="NZ_CP013244.1"/>
</dbReference>
<accession>A0A1B1AN35</accession>
<keyword evidence="3 5" id="KW-1133">Transmembrane helix</keyword>
<keyword evidence="7" id="KW-1185">Reference proteome</keyword>
<sequence length="164" mass="17926">MDRNHALVGSAAFLVIAPGTVAGLVPWLITKWRVGEGASSGYSIAGAILIVLSLALLIECFVRFAVRGLGTPAPLAPTNKLVVTGAYARVRNPMYVAVLGLIFGQALWFACAALIAYGISIAFAFTLFVIYREEPRLRRAFPDEYEAYFANVPRWLPRLTPWKP</sequence>
<dbReference type="InParanoid" id="A0A1B1AN35"/>
<feature type="transmembrane region" description="Helical" evidence="5">
    <location>
        <begin position="106"/>
        <end position="131"/>
    </location>
</feature>
<dbReference type="KEGG" id="cbot:ATE48_03500"/>
<gene>
    <name evidence="6" type="ORF">ATE48_03500</name>
</gene>
<name>A0A1B1AN35_9PROT</name>
<dbReference type="Gene3D" id="1.20.120.1630">
    <property type="match status" value="1"/>
</dbReference>
<feature type="transmembrane region" description="Helical" evidence="5">
    <location>
        <begin position="6"/>
        <end position="29"/>
    </location>
</feature>
<keyword evidence="4 5" id="KW-0472">Membrane</keyword>
<organism evidence="6 7">
    <name type="scientific">Candidatus Viadribacter manganicus</name>
    <dbReference type="NCBI Taxonomy" id="1759059"/>
    <lineage>
        <taxon>Bacteria</taxon>
        <taxon>Pseudomonadati</taxon>
        <taxon>Pseudomonadota</taxon>
        <taxon>Alphaproteobacteria</taxon>
        <taxon>Hyphomonadales</taxon>
        <taxon>Hyphomonadaceae</taxon>
        <taxon>Candidatus Viadribacter</taxon>
    </lineage>
</organism>
<dbReference type="GO" id="GO:0008168">
    <property type="term" value="F:methyltransferase activity"/>
    <property type="evidence" value="ECO:0007669"/>
    <property type="project" value="UniProtKB-KW"/>
</dbReference>
<feature type="transmembrane region" description="Helical" evidence="5">
    <location>
        <begin position="41"/>
        <end position="66"/>
    </location>
</feature>
<dbReference type="GO" id="GO:0032259">
    <property type="term" value="P:methylation"/>
    <property type="evidence" value="ECO:0007669"/>
    <property type="project" value="UniProtKB-KW"/>
</dbReference>
<keyword evidence="6" id="KW-0808">Transferase</keyword>
<dbReference type="InterPro" id="IPR007318">
    <property type="entry name" value="Phopholipid_MeTrfase"/>
</dbReference>
<evidence type="ECO:0000256" key="1">
    <source>
        <dbReference type="ARBA" id="ARBA00004127"/>
    </source>
</evidence>
<evidence type="ECO:0000313" key="6">
    <source>
        <dbReference type="EMBL" id="ANP47930.1"/>
    </source>
</evidence>
<dbReference type="STRING" id="1759059.ATE48_03500"/>
<keyword evidence="6" id="KW-0489">Methyltransferase</keyword>
<dbReference type="Proteomes" id="UP000092498">
    <property type="component" value="Chromosome"/>
</dbReference>
<keyword evidence="2 5" id="KW-0812">Transmembrane</keyword>
<evidence type="ECO:0000256" key="4">
    <source>
        <dbReference type="ARBA" id="ARBA00023136"/>
    </source>
</evidence>
<comment type="subcellular location">
    <subcellularLocation>
        <location evidence="1">Endomembrane system</location>
        <topology evidence="1">Multi-pass membrane protein</topology>
    </subcellularLocation>
</comment>
<evidence type="ECO:0000313" key="7">
    <source>
        <dbReference type="Proteomes" id="UP000092498"/>
    </source>
</evidence>
<dbReference type="GO" id="GO:0012505">
    <property type="term" value="C:endomembrane system"/>
    <property type="evidence" value="ECO:0007669"/>
    <property type="project" value="UniProtKB-SubCell"/>
</dbReference>
<proteinExistence type="predicted"/>
<evidence type="ECO:0000256" key="2">
    <source>
        <dbReference type="ARBA" id="ARBA00022692"/>
    </source>
</evidence>
<dbReference type="Pfam" id="PF04191">
    <property type="entry name" value="PEMT"/>
    <property type="match status" value="1"/>
</dbReference>
<protein>
    <submittedName>
        <fullName evidence="6">Isoprenylcysteine carboxyl methyltransferase</fullName>
    </submittedName>
</protein>
<evidence type="ECO:0000256" key="5">
    <source>
        <dbReference type="SAM" id="Phobius"/>
    </source>
</evidence>
<dbReference type="OrthoDB" id="7210610at2"/>
<reference evidence="6 7" key="1">
    <citation type="submission" date="2015-11" db="EMBL/GenBank/DDBJ databases">
        <title>Whole-Genome Sequence of Candidatus Oderbacter manganicum from the National Park Lower Oder Valley, Germany.</title>
        <authorList>
            <person name="Braun B."/>
            <person name="Liere K."/>
            <person name="Szewzyk U."/>
        </authorList>
    </citation>
    <scope>NUCLEOTIDE SEQUENCE [LARGE SCALE GENOMIC DNA]</scope>
    <source>
        <strain evidence="6 7">OTSz_A_272</strain>
    </source>
</reference>
<dbReference type="AlphaFoldDB" id="A0A1B1AN35"/>